<evidence type="ECO:0000256" key="3">
    <source>
        <dbReference type="ARBA" id="ARBA00022475"/>
    </source>
</evidence>
<dbReference type="Gene3D" id="1.10.287.130">
    <property type="match status" value="1"/>
</dbReference>
<keyword evidence="12 14" id="KW-0902">Two-component regulatory system</keyword>
<feature type="region of interest" description="Disordered" evidence="15">
    <location>
        <begin position="460"/>
        <end position="483"/>
    </location>
</feature>
<dbReference type="PROSITE" id="PS50885">
    <property type="entry name" value="HAMP"/>
    <property type="match status" value="1"/>
</dbReference>
<comment type="subcellular location">
    <subcellularLocation>
        <location evidence="2">Cell inner membrane</location>
        <topology evidence="2">Multi-pass membrane protein</topology>
    </subcellularLocation>
</comment>
<protein>
    <recommendedName>
        <fullName evidence="14">Sensor protein</fullName>
        <ecNumber evidence="14">2.7.13.3</ecNumber>
    </recommendedName>
</protein>
<evidence type="ECO:0000256" key="2">
    <source>
        <dbReference type="ARBA" id="ARBA00004429"/>
    </source>
</evidence>
<dbReference type="NCBIfam" id="TIGR01386">
    <property type="entry name" value="cztS_silS_copS"/>
    <property type="match status" value="1"/>
</dbReference>
<keyword evidence="6 14" id="KW-0808">Transferase</keyword>
<evidence type="ECO:0000256" key="5">
    <source>
        <dbReference type="ARBA" id="ARBA00022553"/>
    </source>
</evidence>
<dbReference type="InterPro" id="IPR003660">
    <property type="entry name" value="HAMP_dom"/>
</dbReference>
<accession>A0ABV2IT41</accession>
<comment type="function">
    <text evidence="14">Member of a two-component regulatory system.</text>
</comment>
<comment type="catalytic activity">
    <reaction evidence="1 14">
        <text>ATP + protein L-histidine = ADP + protein N-phospho-L-histidine.</text>
        <dbReference type="EC" id="2.7.13.3"/>
    </reaction>
</comment>
<gene>
    <name evidence="18" type="ORF">ABIC99_003969</name>
</gene>
<evidence type="ECO:0000256" key="8">
    <source>
        <dbReference type="ARBA" id="ARBA00022741"/>
    </source>
</evidence>
<name>A0ABV2IT41_9BURK</name>
<dbReference type="EC" id="2.7.13.3" evidence="14"/>
<evidence type="ECO:0000256" key="4">
    <source>
        <dbReference type="ARBA" id="ARBA00022519"/>
    </source>
</evidence>
<keyword evidence="7 14" id="KW-0812">Transmembrane</keyword>
<dbReference type="PROSITE" id="PS50109">
    <property type="entry name" value="HIS_KIN"/>
    <property type="match status" value="1"/>
</dbReference>
<dbReference type="Pfam" id="PF02518">
    <property type="entry name" value="HATPase_c"/>
    <property type="match status" value="1"/>
</dbReference>
<keyword evidence="3 14" id="KW-1003">Cell membrane</keyword>
<proteinExistence type="predicted"/>
<dbReference type="SMART" id="SM00388">
    <property type="entry name" value="HisKA"/>
    <property type="match status" value="1"/>
</dbReference>
<dbReference type="Pfam" id="PF21085">
    <property type="entry name" value="CusS"/>
    <property type="match status" value="1"/>
</dbReference>
<dbReference type="PANTHER" id="PTHR45436:SF15">
    <property type="entry name" value="SENSOR HISTIDINE KINASE CUSS"/>
    <property type="match status" value="1"/>
</dbReference>
<dbReference type="CDD" id="cd00075">
    <property type="entry name" value="HATPase"/>
    <property type="match status" value="1"/>
</dbReference>
<dbReference type="InterPro" id="IPR004358">
    <property type="entry name" value="Sig_transdc_His_kin-like_C"/>
</dbReference>
<reference evidence="18 19" key="1">
    <citation type="submission" date="2024-06" db="EMBL/GenBank/DDBJ databases">
        <title>Genomic Encyclopedia of Type Strains, Phase IV (KMG-IV): sequencing the most valuable type-strain genomes for metagenomic binning, comparative biology and taxonomic classification.</title>
        <authorList>
            <person name="Goeker M."/>
        </authorList>
    </citation>
    <scope>NUCLEOTIDE SEQUENCE [LARGE SCALE GENOMIC DNA]</scope>
    <source>
        <strain evidence="18 19">D-501</strain>
    </source>
</reference>
<feature type="domain" description="Histidine kinase" evidence="16">
    <location>
        <begin position="246"/>
        <end position="460"/>
    </location>
</feature>
<keyword evidence="19" id="KW-1185">Reference proteome</keyword>
<dbReference type="GO" id="GO:0004673">
    <property type="term" value="F:protein histidine kinase activity"/>
    <property type="evidence" value="ECO:0007669"/>
    <property type="project" value="UniProtKB-EC"/>
</dbReference>
<dbReference type="PRINTS" id="PR00344">
    <property type="entry name" value="BCTRLSENSOR"/>
</dbReference>
<feature type="transmembrane region" description="Helical" evidence="14">
    <location>
        <begin position="12"/>
        <end position="33"/>
    </location>
</feature>
<evidence type="ECO:0000256" key="14">
    <source>
        <dbReference type="RuleBase" id="RU364088"/>
    </source>
</evidence>
<dbReference type="Proteomes" id="UP001549111">
    <property type="component" value="Unassembled WGS sequence"/>
</dbReference>
<evidence type="ECO:0000256" key="11">
    <source>
        <dbReference type="ARBA" id="ARBA00022989"/>
    </source>
</evidence>
<evidence type="ECO:0000259" key="17">
    <source>
        <dbReference type="PROSITE" id="PS50885"/>
    </source>
</evidence>
<keyword evidence="10 14" id="KW-0067">ATP-binding</keyword>
<evidence type="ECO:0000256" key="1">
    <source>
        <dbReference type="ARBA" id="ARBA00000085"/>
    </source>
</evidence>
<evidence type="ECO:0000256" key="13">
    <source>
        <dbReference type="ARBA" id="ARBA00023136"/>
    </source>
</evidence>
<evidence type="ECO:0000256" key="15">
    <source>
        <dbReference type="SAM" id="MobiDB-lite"/>
    </source>
</evidence>
<evidence type="ECO:0000259" key="16">
    <source>
        <dbReference type="PROSITE" id="PS50109"/>
    </source>
</evidence>
<dbReference type="RefSeq" id="WP_180693108.1">
    <property type="nucleotide sequence ID" value="NZ_JACCPY010000068.1"/>
</dbReference>
<dbReference type="InterPro" id="IPR036890">
    <property type="entry name" value="HATPase_C_sf"/>
</dbReference>
<keyword evidence="11 14" id="KW-1133">Transmembrane helix</keyword>
<dbReference type="SMART" id="SM00387">
    <property type="entry name" value="HATPase_c"/>
    <property type="match status" value="1"/>
</dbReference>
<dbReference type="InterPro" id="IPR003594">
    <property type="entry name" value="HATPase_dom"/>
</dbReference>
<keyword evidence="4 14" id="KW-0997">Cell inner membrane</keyword>
<evidence type="ECO:0000256" key="10">
    <source>
        <dbReference type="ARBA" id="ARBA00022840"/>
    </source>
</evidence>
<evidence type="ECO:0000313" key="19">
    <source>
        <dbReference type="Proteomes" id="UP001549111"/>
    </source>
</evidence>
<feature type="domain" description="HAMP" evidence="17">
    <location>
        <begin position="185"/>
        <end position="238"/>
    </location>
</feature>
<dbReference type="SUPFAM" id="SSF55874">
    <property type="entry name" value="ATPase domain of HSP90 chaperone/DNA topoisomerase II/histidine kinase"/>
    <property type="match status" value="1"/>
</dbReference>
<dbReference type="PANTHER" id="PTHR45436">
    <property type="entry name" value="SENSOR HISTIDINE KINASE YKOH"/>
    <property type="match status" value="1"/>
</dbReference>
<dbReference type="InterPro" id="IPR050428">
    <property type="entry name" value="TCS_sensor_his_kinase"/>
</dbReference>
<comment type="caution">
    <text evidence="18">The sequence shown here is derived from an EMBL/GenBank/DDBJ whole genome shotgun (WGS) entry which is preliminary data.</text>
</comment>
<evidence type="ECO:0000256" key="6">
    <source>
        <dbReference type="ARBA" id="ARBA00022679"/>
    </source>
</evidence>
<evidence type="ECO:0000313" key="18">
    <source>
        <dbReference type="EMBL" id="MET3606133.1"/>
    </source>
</evidence>
<dbReference type="InterPro" id="IPR006290">
    <property type="entry name" value="CztS_silS_copS"/>
</dbReference>
<evidence type="ECO:0000256" key="7">
    <source>
        <dbReference type="ARBA" id="ARBA00022692"/>
    </source>
</evidence>
<sequence>MLRSFSLTSRLTVFFTMAAAAIVLGLGVLFMVLTERHFVDLDRSSLQDKQHLIEEILTTANSTDDARWRLGEALGNHHGLYALVASRQGETIFRSNGFQPPASLWVAHAASAQTAIQDWRDKGHEFRSLRFQANLADASSDRLDVLVAIDTVHHTHFMAQLRRTLALYAVLAVGVSGVLGWFAAYKGLAPLRAMKARASVVTGQQLGQRMPVDAVPIEMADLARELNQMLDRLQDDFRRLSEFSSDLAHELRTPISNLLTQTQVAMSAQRDAQTYHGILESNAEEFQRLARMVSDMLFLAKTERGVDLPHKEKFSAAQDAQALLEFYEAVAEEKGITLGLHGDGAILGDRLMFRRALSNLLSNALRHAHHQGTVVVKVGETVEGTLVAVENSGDRIDPAVLPRLFDRFYRADPSRAHPESEGAGLGLPITRAIVQAHGGTVDAQSQDGVTVFRMLFPRQNERPETEAGTSPLVRKGGAVMTKL</sequence>
<evidence type="ECO:0000256" key="12">
    <source>
        <dbReference type="ARBA" id="ARBA00023012"/>
    </source>
</evidence>
<dbReference type="Pfam" id="PF00672">
    <property type="entry name" value="HAMP"/>
    <property type="match status" value="1"/>
</dbReference>
<dbReference type="SUPFAM" id="SSF47384">
    <property type="entry name" value="Homodimeric domain of signal transducing histidine kinase"/>
    <property type="match status" value="1"/>
</dbReference>
<dbReference type="InterPro" id="IPR003661">
    <property type="entry name" value="HisK_dim/P_dom"/>
</dbReference>
<feature type="transmembrane region" description="Helical" evidence="14">
    <location>
        <begin position="165"/>
        <end position="185"/>
    </location>
</feature>
<dbReference type="SMART" id="SM00304">
    <property type="entry name" value="HAMP"/>
    <property type="match status" value="1"/>
</dbReference>
<dbReference type="CDD" id="cd00082">
    <property type="entry name" value="HisKA"/>
    <property type="match status" value="1"/>
</dbReference>
<dbReference type="CDD" id="cd06225">
    <property type="entry name" value="HAMP"/>
    <property type="match status" value="1"/>
</dbReference>
<dbReference type="EMBL" id="JBEPLS010000038">
    <property type="protein sequence ID" value="MET3606133.1"/>
    <property type="molecule type" value="Genomic_DNA"/>
</dbReference>
<evidence type="ECO:0000256" key="9">
    <source>
        <dbReference type="ARBA" id="ARBA00022777"/>
    </source>
</evidence>
<dbReference type="Gene3D" id="3.30.565.10">
    <property type="entry name" value="Histidine kinase-like ATPase, C-terminal domain"/>
    <property type="match status" value="1"/>
</dbReference>
<organism evidence="18 19">
    <name type="scientific">Sphaerotilus sulfidivorans</name>
    <dbReference type="NCBI Taxonomy" id="639200"/>
    <lineage>
        <taxon>Bacteria</taxon>
        <taxon>Pseudomonadati</taxon>
        <taxon>Pseudomonadota</taxon>
        <taxon>Betaproteobacteria</taxon>
        <taxon>Burkholderiales</taxon>
        <taxon>Sphaerotilaceae</taxon>
        <taxon>Sphaerotilus</taxon>
    </lineage>
</organism>
<keyword evidence="8 14" id="KW-0547">Nucleotide-binding</keyword>
<dbReference type="Pfam" id="PF00512">
    <property type="entry name" value="HisKA"/>
    <property type="match status" value="1"/>
</dbReference>
<keyword evidence="9 14" id="KW-0418">Kinase</keyword>
<keyword evidence="13 14" id="KW-0472">Membrane</keyword>
<dbReference type="InterPro" id="IPR005467">
    <property type="entry name" value="His_kinase_dom"/>
</dbReference>
<dbReference type="InterPro" id="IPR048590">
    <property type="entry name" value="CusS-like_sensor"/>
</dbReference>
<dbReference type="Gene3D" id="6.10.340.10">
    <property type="match status" value="1"/>
</dbReference>
<keyword evidence="5" id="KW-0597">Phosphoprotein</keyword>
<dbReference type="InterPro" id="IPR036097">
    <property type="entry name" value="HisK_dim/P_sf"/>
</dbReference>